<dbReference type="EMBL" id="NFFZ01000004">
    <property type="protein sequence ID" value="OTI63376.1"/>
    <property type="molecule type" value="Genomic_DNA"/>
</dbReference>
<proteinExistence type="predicted"/>
<dbReference type="RefSeq" id="WP_065327358.1">
    <property type="nucleotide sequence ID" value="NZ_NFFZ01000004.1"/>
</dbReference>
<gene>
    <name evidence="1" type="ORF">CAZ10_11160</name>
</gene>
<name>A0A241XT97_PSEAI</name>
<organism evidence="1 2">
    <name type="scientific">Pseudomonas aeruginosa</name>
    <dbReference type="NCBI Taxonomy" id="287"/>
    <lineage>
        <taxon>Bacteria</taxon>
        <taxon>Pseudomonadati</taxon>
        <taxon>Pseudomonadota</taxon>
        <taxon>Gammaproteobacteria</taxon>
        <taxon>Pseudomonadales</taxon>
        <taxon>Pseudomonadaceae</taxon>
        <taxon>Pseudomonas</taxon>
    </lineage>
</organism>
<evidence type="ECO:0000313" key="1">
    <source>
        <dbReference type="EMBL" id="OTI63376.1"/>
    </source>
</evidence>
<dbReference type="Proteomes" id="UP000194857">
    <property type="component" value="Unassembled WGS sequence"/>
</dbReference>
<sequence length="125" mass="14172">MTDNNVIHLQNINPALELSHYEEIIEKRRAQLFGEMDTQGFNKILLLDVADRSAYIKCKAAVAQLGTLETMASRGVKTPEDLREHIQLVHDLSAVLTDITAAELRTYSLDLLRSMDMEMRSQRTA</sequence>
<protein>
    <submittedName>
        <fullName evidence="1">Uncharacterized protein</fullName>
    </submittedName>
</protein>
<comment type="caution">
    <text evidence="1">The sequence shown here is derived from an EMBL/GenBank/DDBJ whole genome shotgun (WGS) entry which is preliminary data.</text>
</comment>
<reference evidence="1 2" key="1">
    <citation type="submission" date="2017-05" db="EMBL/GenBank/DDBJ databases">
        <authorList>
            <person name="Song R."/>
            <person name="Chenine A.L."/>
            <person name="Ruprecht R.M."/>
        </authorList>
    </citation>
    <scope>NUCLEOTIDE SEQUENCE [LARGE SCALE GENOMIC DNA]</scope>
    <source>
        <strain evidence="1 2">S567_C10_BS</strain>
    </source>
</reference>
<accession>A0A241XT97</accession>
<dbReference type="AlphaFoldDB" id="A0A241XT97"/>
<evidence type="ECO:0000313" key="2">
    <source>
        <dbReference type="Proteomes" id="UP000194857"/>
    </source>
</evidence>